<dbReference type="PANTHER" id="PTHR42994">
    <property type="entry name" value="PEPTIDASE T"/>
    <property type="match status" value="1"/>
</dbReference>
<dbReference type="InterPro" id="IPR011650">
    <property type="entry name" value="Peptidase_M20_dimer"/>
</dbReference>
<evidence type="ECO:0000256" key="6">
    <source>
        <dbReference type="ARBA" id="ARBA00022801"/>
    </source>
</evidence>
<dbReference type="GO" id="GO:0008237">
    <property type="term" value="F:metallopeptidase activity"/>
    <property type="evidence" value="ECO:0007669"/>
    <property type="project" value="UniProtKB-KW"/>
</dbReference>
<keyword evidence="4 9" id="KW-0645">Protease</keyword>
<dbReference type="PROSITE" id="PS00759">
    <property type="entry name" value="ARGE_DAPE_CPG2_2"/>
    <property type="match status" value="1"/>
</dbReference>
<dbReference type="InterPro" id="IPR036264">
    <property type="entry name" value="Bact_exopeptidase_dim_dom"/>
</dbReference>
<dbReference type="EMBL" id="LK996017">
    <property type="protein sequence ID" value="CDX02147.1"/>
    <property type="molecule type" value="Genomic_DNA"/>
</dbReference>
<dbReference type="Gene3D" id="3.30.70.360">
    <property type="match status" value="1"/>
</dbReference>
<keyword evidence="5 9" id="KW-0479">Metal-binding</keyword>
<dbReference type="GO" id="GO:0008270">
    <property type="term" value="F:zinc ion binding"/>
    <property type="evidence" value="ECO:0007669"/>
    <property type="project" value="UniProtKB-UniRule"/>
</dbReference>
<feature type="binding site" evidence="9 11">
    <location>
        <position position="140"/>
    </location>
    <ligand>
        <name>Zn(2+)</name>
        <dbReference type="ChEBI" id="CHEBI:29105"/>
        <label>2</label>
    </ligand>
</feature>
<evidence type="ECO:0000256" key="2">
    <source>
        <dbReference type="ARBA" id="ARBA00009692"/>
    </source>
</evidence>
<dbReference type="PIRSF" id="PIRSF037215">
    <property type="entry name" value="Peptidase_M20B"/>
    <property type="match status" value="1"/>
</dbReference>
<accession>A0A098B1B9</accession>
<dbReference type="AlphaFoldDB" id="A0A098B1B9"/>
<name>A0A098B1B9_DESHA</name>
<dbReference type="NCBIfam" id="TIGR01882">
    <property type="entry name" value="peptidase-T"/>
    <property type="match status" value="1"/>
</dbReference>
<evidence type="ECO:0000256" key="10">
    <source>
        <dbReference type="PIRSR" id="PIRSR037215-1"/>
    </source>
</evidence>
<keyword evidence="7 9" id="KW-0862">Zinc</keyword>
<dbReference type="MEROPS" id="M20.003"/>
<feature type="binding site" evidence="9 11">
    <location>
        <position position="175"/>
    </location>
    <ligand>
        <name>Zn(2+)</name>
        <dbReference type="ChEBI" id="CHEBI:29105"/>
        <label>2</label>
    </ligand>
</feature>
<evidence type="ECO:0000256" key="9">
    <source>
        <dbReference type="HAMAP-Rule" id="MF_00550"/>
    </source>
</evidence>
<keyword evidence="8 9" id="KW-0482">Metalloprotease</keyword>
<feature type="binding site" evidence="9 11">
    <location>
        <position position="379"/>
    </location>
    <ligand>
        <name>Zn(2+)</name>
        <dbReference type="ChEBI" id="CHEBI:29105"/>
        <label>2</label>
    </ligand>
</feature>
<sequence>MSSVIERFLRYAAIDTQSNEESQTTPSTGKQLNLARLLEQELKELGLQDARIQEGYVYGTLPANSTKAIPAIGLIAHMDTSPDFSGTNVKAQLVENYDGQDILLNPEHNLVLSPADFPELLDYIGKTLITTDGTTLLGADDKAGIAEIMTAIAYLTAHPEIEHGTICVAFTPDEEIGRGADQFDVAGFGADFAYTVDGGSIGELEYENFNAAKAIVKVKGRNVHPGNAKNKMINSILLANEYIVKLPPQETPATTEGYEGFYHLNDIRGDVEETTLYYIIRDFAEDSFAKRKETMLNLAEECNKKYGSGHFHVEITDQYKNMKEKIQPVMHIVDKAQKAMETVGVKPLIKPIRGGTDGSRLSFMGLPTPNLFTGGHNYHGRYEFIPTFAMEKSVEVILKIIELYAEEHSN</sequence>
<feature type="domain" description="Peptidase M20 dimerisation" evidence="12">
    <location>
        <begin position="206"/>
        <end position="308"/>
    </location>
</feature>
<gene>
    <name evidence="9" type="primary">pepT</name>
    <name evidence="13" type="ORF">DPCES_2260</name>
</gene>
<comment type="subcellular location">
    <subcellularLocation>
        <location evidence="9">Cytoplasm</location>
    </subcellularLocation>
</comment>
<dbReference type="NCBIfam" id="NF003976">
    <property type="entry name" value="PRK05469.1"/>
    <property type="match status" value="1"/>
</dbReference>
<evidence type="ECO:0000256" key="5">
    <source>
        <dbReference type="ARBA" id="ARBA00022723"/>
    </source>
</evidence>
<dbReference type="GO" id="GO:0005829">
    <property type="term" value="C:cytosol"/>
    <property type="evidence" value="ECO:0007669"/>
    <property type="project" value="TreeGrafter"/>
</dbReference>
<evidence type="ECO:0000256" key="8">
    <source>
        <dbReference type="ARBA" id="ARBA00023049"/>
    </source>
</evidence>
<evidence type="ECO:0000256" key="11">
    <source>
        <dbReference type="PIRSR" id="PIRSR037215-2"/>
    </source>
</evidence>
<organism evidence="13">
    <name type="scientific">Desulfitobacterium hafniense</name>
    <name type="common">Desulfitobacterium frappieri</name>
    <dbReference type="NCBI Taxonomy" id="49338"/>
    <lineage>
        <taxon>Bacteria</taxon>
        <taxon>Bacillati</taxon>
        <taxon>Bacillota</taxon>
        <taxon>Clostridia</taxon>
        <taxon>Eubacteriales</taxon>
        <taxon>Desulfitobacteriaceae</taxon>
        <taxon>Desulfitobacterium</taxon>
    </lineage>
</organism>
<dbReference type="PANTHER" id="PTHR42994:SF1">
    <property type="entry name" value="PEPTIDASE T"/>
    <property type="match status" value="1"/>
</dbReference>
<dbReference type="CDD" id="cd03892">
    <property type="entry name" value="M20_peptT"/>
    <property type="match status" value="1"/>
</dbReference>
<dbReference type="Gene3D" id="3.40.630.10">
    <property type="entry name" value="Zn peptidases"/>
    <property type="match status" value="1"/>
</dbReference>
<dbReference type="RefSeq" id="WP_208925656.1">
    <property type="nucleotide sequence ID" value="NZ_LK996017.1"/>
</dbReference>
<keyword evidence="3 9" id="KW-0031">Aminopeptidase</keyword>
<dbReference type="Pfam" id="PF07687">
    <property type="entry name" value="M20_dimer"/>
    <property type="match status" value="1"/>
</dbReference>
<feature type="binding site" evidence="9 11">
    <location>
        <position position="197"/>
    </location>
    <ligand>
        <name>Zn(2+)</name>
        <dbReference type="ChEBI" id="CHEBI:29105"/>
        <label>1</label>
    </ligand>
</feature>
<dbReference type="PROSITE" id="PS00758">
    <property type="entry name" value="ARGE_DAPE_CPG2_1"/>
    <property type="match status" value="1"/>
</dbReference>
<dbReference type="InterPro" id="IPR002933">
    <property type="entry name" value="Peptidase_M20"/>
</dbReference>
<reference evidence="13" key="1">
    <citation type="submission" date="2014-07" db="EMBL/GenBank/DDBJ databases">
        <authorList>
            <person name="Hornung V.Bastian."/>
        </authorList>
    </citation>
    <scope>NUCLEOTIDE SEQUENCE</scope>
    <source>
        <strain evidence="13">PCE-S</strain>
    </source>
</reference>
<comment type="function">
    <text evidence="9">Cleaves the N-terminal amino acid of tripeptides.</text>
</comment>
<comment type="catalytic activity">
    <reaction evidence="1 9">
        <text>Release of the N-terminal residue from a tripeptide.</text>
        <dbReference type="EC" id="3.4.11.4"/>
    </reaction>
</comment>
<protein>
    <recommendedName>
        <fullName evidence="9">Peptidase T</fullName>
        <ecNumber evidence="9">3.4.11.4</ecNumber>
    </recommendedName>
    <alternativeName>
        <fullName evidence="9">Aminotripeptidase</fullName>
        <shortName evidence="9">Tripeptidase</shortName>
    </alternativeName>
    <alternativeName>
        <fullName evidence="9">Tripeptide aminopeptidase</fullName>
    </alternativeName>
</protein>
<feature type="active site" evidence="9 10">
    <location>
        <position position="79"/>
    </location>
</feature>
<dbReference type="SUPFAM" id="SSF53187">
    <property type="entry name" value="Zn-dependent exopeptidases"/>
    <property type="match status" value="1"/>
</dbReference>
<dbReference type="EC" id="3.4.11.4" evidence="9"/>
<keyword evidence="6 9" id="KW-0378">Hydrolase</keyword>
<dbReference type="HAMAP" id="MF_00550">
    <property type="entry name" value="Aminopeptidase_M20"/>
    <property type="match status" value="1"/>
</dbReference>
<keyword evidence="9" id="KW-0963">Cytoplasm</keyword>
<dbReference type="InterPro" id="IPR001261">
    <property type="entry name" value="ArgE/DapE_CS"/>
</dbReference>
<dbReference type="GO" id="GO:0043171">
    <property type="term" value="P:peptide catabolic process"/>
    <property type="evidence" value="ECO:0007669"/>
    <property type="project" value="UniProtKB-UniRule"/>
</dbReference>
<dbReference type="SUPFAM" id="SSF55031">
    <property type="entry name" value="Bacterial exopeptidase dimerisation domain"/>
    <property type="match status" value="1"/>
</dbReference>
<feature type="binding site" evidence="9 11">
    <location>
        <position position="77"/>
    </location>
    <ligand>
        <name>Zn(2+)</name>
        <dbReference type="ChEBI" id="CHEBI:29105"/>
        <label>1</label>
    </ligand>
</feature>
<evidence type="ECO:0000256" key="3">
    <source>
        <dbReference type="ARBA" id="ARBA00022438"/>
    </source>
</evidence>
<dbReference type="GO" id="GO:0045148">
    <property type="term" value="F:tripeptide aminopeptidase activity"/>
    <property type="evidence" value="ECO:0007669"/>
    <property type="project" value="UniProtKB-UniRule"/>
</dbReference>
<evidence type="ECO:0000256" key="4">
    <source>
        <dbReference type="ARBA" id="ARBA00022670"/>
    </source>
</evidence>
<feature type="active site" description="Proton acceptor" evidence="9 10">
    <location>
        <position position="174"/>
    </location>
</feature>
<dbReference type="Pfam" id="PF01546">
    <property type="entry name" value="Peptidase_M20"/>
    <property type="match status" value="1"/>
</dbReference>
<comment type="similarity">
    <text evidence="2 9">Belongs to the peptidase M20B family.</text>
</comment>
<evidence type="ECO:0000313" key="13">
    <source>
        <dbReference type="EMBL" id="CDX02147.1"/>
    </source>
</evidence>
<dbReference type="InterPro" id="IPR010161">
    <property type="entry name" value="Peptidase_M20B"/>
</dbReference>
<dbReference type="PATRIC" id="fig|49338.4.peg.2435"/>
<proteinExistence type="inferred from homology"/>
<evidence type="ECO:0000259" key="12">
    <source>
        <dbReference type="Pfam" id="PF07687"/>
    </source>
</evidence>
<dbReference type="GO" id="GO:0006508">
    <property type="term" value="P:proteolysis"/>
    <property type="evidence" value="ECO:0007669"/>
    <property type="project" value="UniProtKB-UniRule"/>
</dbReference>
<evidence type="ECO:0000256" key="1">
    <source>
        <dbReference type="ARBA" id="ARBA00000870"/>
    </source>
</evidence>
<evidence type="ECO:0000256" key="7">
    <source>
        <dbReference type="ARBA" id="ARBA00022833"/>
    </source>
</evidence>
<feature type="binding site" evidence="9 11">
    <location>
        <position position="140"/>
    </location>
    <ligand>
        <name>Zn(2+)</name>
        <dbReference type="ChEBI" id="CHEBI:29105"/>
        <label>1</label>
    </ligand>
</feature>
<comment type="cofactor">
    <cofactor evidence="9 11">
        <name>Zn(2+)</name>
        <dbReference type="ChEBI" id="CHEBI:29105"/>
    </cofactor>
    <text evidence="9 11">Binds 2 Zn(2+) ions per subunit.</text>
</comment>
<dbReference type="NCBIfam" id="NF009920">
    <property type="entry name" value="PRK13381.1"/>
    <property type="match status" value="1"/>
</dbReference>